<reference evidence="4" key="1">
    <citation type="submission" date="2016-10" db="EMBL/GenBank/DDBJ databases">
        <authorList>
            <person name="Varghese N."/>
            <person name="Submissions S."/>
        </authorList>
    </citation>
    <scope>NUCLEOTIDE SEQUENCE [LARGE SCALE GENOMIC DNA]</scope>
    <source>
        <strain evidence="4">DSM 18579</strain>
    </source>
</reference>
<dbReference type="SUPFAM" id="SSF109604">
    <property type="entry name" value="HD-domain/PDEase-like"/>
    <property type="match status" value="1"/>
</dbReference>
<evidence type="ECO:0000256" key="1">
    <source>
        <dbReference type="ARBA" id="ARBA00022741"/>
    </source>
</evidence>
<gene>
    <name evidence="3" type="ORF">SAMN02583745_01745</name>
</gene>
<dbReference type="EMBL" id="FOHV01000012">
    <property type="protein sequence ID" value="SET23384.1"/>
    <property type="molecule type" value="Genomic_DNA"/>
</dbReference>
<organism evidence="3 4">
    <name type="scientific">Thorsellia anophelis DSM 18579</name>
    <dbReference type="NCBI Taxonomy" id="1123402"/>
    <lineage>
        <taxon>Bacteria</taxon>
        <taxon>Pseudomonadati</taxon>
        <taxon>Pseudomonadota</taxon>
        <taxon>Gammaproteobacteria</taxon>
        <taxon>Enterobacterales</taxon>
        <taxon>Thorselliaceae</taxon>
        <taxon>Thorsellia</taxon>
    </lineage>
</organism>
<dbReference type="InterPro" id="IPR050124">
    <property type="entry name" value="tRNA_CCA-adding_enzyme"/>
</dbReference>
<sequence length="387" mass="45111">MKQAHSLDQRSIQGKIKWIDILNAIPKPNTAPKWEYWVETYPELKACKHTDQDPIYHGEGDVWTHTQMVVSSMIKSQYYKRSSNINRAILFLSALLHDIAKPITTTIDPKTHRIGHPNHSPIGAIMVRILLSQQDFPFNIREEICNLIHNHQKPFYLMLQKHPLHTLYKLSWEVSLSNLIALARADIKGRINEDNPINLKRLKKLQTFIQQSNCYHQPAYFNNSLSRRIFAYTKTGLLSDIDIPNNTLRVTLILKLADKSSIVTQIKSNDINNVIESTSFQNLRQDPNASIVINSMYTKAEQFIKLNQNFTWIVNDLSKLTRHKIITWLYKFNVHISVIYVEPNKDTLLDIIRLDNIKSELNSLMSLEWDVPKPWESDQIDYHFMDS</sequence>
<keyword evidence="1" id="KW-0547">Nucleotide-binding</keyword>
<evidence type="ECO:0000313" key="3">
    <source>
        <dbReference type="EMBL" id="SET23384.1"/>
    </source>
</evidence>
<dbReference type="GO" id="GO:0000166">
    <property type="term" value="F:nucleotide binding"/>
    <property type="evidence" value="ECO:0007669"/>
    <property type="project" value="UniProtKB-KW"/>
</dbReference>
<accession>A0A1I0CUC2</accession>
<dbReference type="InterPro" id="IPR006674">
    <property type="entry name" value="HD_domain"/>
</dbReference>
<name>A0A1I0CUC2_9GAMM</name>
<dbReference type="InterPro" id="IPR003607">
    <property type="entry name" value="HD/PDEase_dom"/>
</dbReference>
<evidence type="ECO:0000313" key="4">
    <source>
        <dbReference type="Proteomes" id="UP000242642"/>
    </source>
</evidence>
<keyword evidence="4" id="KW-1185">Reference proteome</keyword>
<dbReference type="Proteomes" id="UP000242642">
    <property type="component" value="Unassembled WGS sequence"/>
</dbReference>
<dbReference type="Gene3D" id="1.10.3090.10">
    <property type="entry name" value="cca-adding enzyme, domain 2"/>
    <property type="match status" value="1"/>
</dbReference>
<proteinExistence type="predicted"/>
<protein>
    <submittedName>
        <fullName evidence="3">HD domain-containing protein</fullName>
    </submittedName>
</protein>
<feature type="domain" description="HD" evidence="2">
    <location>
        <begin position="77"/>
        <end position="156"/>
    </location>
</feature>
<dbReference type="AlphaFoldDB" id="A0A1I0CUC2"/>
<evidence type="ECO:0000259" key="2">
    <source>
        <dbReference type="Pfam" id="PF01966"/>
    </source>
</evidence>
<dbReference type="PANTHER" id="PTHR47545:SF1">
    <property type="entry name" value="MULTIFUNCTIONAL CCA PROTEIN"/>
    <property type="match status" value="1"/>
</dbReference>
<dbReference type="CDD" id="cd00077">
    <property type="entry name" value="HDc"/>
    <property type="match status" value="1"/>
</dbReference>
<dbReference type="Pfam" id="PF01966">
    <property type="entry name" value="HD"/>
    <property type="match status" value="1"/>
</dbReference>
<dbReference type="STRING" id="1123402.SAMN02583745_01745"/>
<dbReference type="OrthoDB" id="9805698at2"/>
<dbReference type="PANTHER" id="PTHR47545">
    <property type="entry name" value="MULTIFUNCTIONAL CCA PROTEIN"/>
    <property type="match status" value="1"/>
</dbReference>
<dbReference type="RefSeq" id="WP_093319795.1">
    <property type="nucleotide sequence ID" value="NZ_FOHV01000012.1"/>
</dbReference>